<dbReference type="GO" id="GO:0015297">
    <property type="term" value="F:antiporter activity"/>
    <property type="evidence" value="ECO:0007669"/>
    <property type="project" value="InterPro"/>
</dbReference>
<comment type="caution">
    <text evidence="8">The sequence shown here is derived from an EMBL/GenBank/DDBJ whole genome shotgun (WGS) entry which is preliminary data.</text>
</comment>
<dbReference type="PANTHER" id="PTHR11206">
    <property type="entry name" value="MULTIDRUG RESISTANCE PROTEIN"/>
    <property type="match status" value="1"/>
</dbReference>
<dbReference type="Gene3D" id="1.10.8.270">
    <property type="entry name" value="putative rabgap domain of human tbc1 domain family member 14 like domains"/>
    <property type="match status" value="1"/>
</dbReference>
<keyword evidence="9" id="KW-1185">Reference proteome</keyword>
<dbReference type="InterPro" id="IPR002528">
    <property type="entry name" value="MATE_fam"/>
</dbReference>
<protein>
    <recommendedName>
        <fullName evidence="7">Rab-GAP TBC domain-containing protein</fullName>
    </recommendedName>
</protein>
<comment type="subcellular location">
    <subcellularLocation>
        <location evidence="1">Membrane</location>
        <topology evidence="1">Multi-pass membrane protein</topology>
    </subcellularLocation>
</comment>
<dbReference type="InterPro" id="IPR045069">
    <property type="entry name" value="MATE_euk"/>
</dbReference>
<gene>
    <name evidence="8" type="ORF">P43SY_009925</name>
</gene>
<dbReference type="SMART" id="SM00164">
    <property type="entry name" value="TBC"/>
    <property type="match status" value="1"/>
</dbReference>
<dbReference type="Pfam" id="PF00566">
    <property type="entry name" value="RabGAP-TBC"/>
    <property type="match status" value="1"/>
</dbReference>
<feature type="transmembrane region" description="Helical" evidence="6">
    <location>
        <begin position="1039"/>
        <end position="1059"/>
    </location>
</feature>
<evidence type="ECO:0000256" key="5">
    <source>
        <dbReference type="ARBA" id="ARBA00023136"/>
    </source>
</evidence>
<dbReference type="CDD" id="cd13132">
    <property type="entry name" value="MATE_eukaryotic"/>
    <property type="match status" value="1"/>
</dbReference>
<dbReference type="PROSITE" id="PS50086">
    <property type="entry name" value="TBC_RABGAP"/>
    <property type="match status" value="1"/>
</dbReference>
<organism evidence="8 9">
    <name type="scientific">Pythium insidiosum</name>
    <name type="common">Pythiosis disease agent</name>
    <dbReference type="NCBI Taxonomy" id="114742"/>
    <lineage>
        <taxon>Eukaryota</taxon>
        <taxon>Sar</taxon>
        <taxon>Stramenopiles</taxon>
        <taxon>Oomycota</taxon>
        <taxon>Peronosporomycetes</taxon>
        <taxon>Pythiales</taxon>
        <taxon>Pythiaceae</taxon>
        <taxon>Pythium</taxon>
    </lineage>
</organism>
<feature type="domain" description="Rab-GAP TBC" evidence="7">
    <location>
        <begin position="1"/>
        <end position="195"/>
    </location>
</feature>
<dbReference type="NCBIfam" id="TIGR00797">
    <property type="entry name" value="matE"/>
    <property type="match status" value="1"/>
</dbReference>
<proteinExistence type="inferred from homology"/>
<evidence type="ECO:0000313" key="8">
    <source>
        <dbReference type="EMBL" id="KAJ0400122.1"/>
    </source>
</evidence>
<sequence length="1079" mass="121071">MVTPTTTTSSMIRPERSTLHVTPLAPCSNNVATLEQDAQLRLRDCDLPFFSVGSMQQQWMMRILFVHAKLHPELGYMQGMNEILAPILYVYGCDTNEEWAREAEADAFHSFQTVMGAAKLLYSRSPSDPSKTGVDMQMTRLAVLLRQHDALLWQHLNSIGLTPEFYSFRWYMTLLAREFPMHVTLRIWDALLADPRRFSFLHYVNCALVRSQRLTLLQEGFTGALRVLQALPVAAAIDDILATIIMHDPVQGKDLPHILNDLLCESALGVVSADGETWQWKETSPNDDSSCVSYGSFLRAKYPNCSDMATSKRNKETRKQLRLSFTSPGQPGERLADEHCRLMARLRLPSSQEDDTRLSADQRRAAMTAAQLDGSEYCFIIPAFFRLVQHLHSTGVSFNLIFRTFGDDLVRIAAEFNLFCENRHPFFAAGPIAMDGSDGGIDRRIHLNSMRHGTFYRSDGDTVLVMGTFRQPPCVSTPFDEFYRGEPNVTLIRGIPAIATHLSTAWRSQQATLAIRDFYPYWFSKQEAASAGKLLVIDETHQDLHAVFFDDNILVDDPHIVDARCARTNEEIPWSKAKELHLLRVEPLDVIADNEYFIARLKQSLERSPTKRLEEQTPLLQNVTLAIQDEDHVLKQPDHHRQGTNEPEQVSLRQELVELLRLAYPVQLTTALEFLPGFSCTVLTGHLDSPLKKEYVDAATLSIMFSNITGYAVGFGLMMALDTLCSQAFGAKRFDKIGVYAQSGLIDPVVSELAQVYSRYNLIGMPFVFLYDILRRVMQAQNVMSPMVAIAVISNVVQIGSGYWLAYHTPMGFEGIPLSRSLGNITLPLMVGVYLQYNRAFRDQWWSGWNLTAALEHIRLFLSLGVPAMLMHAMEWWAFEMISLMAGVLPDAIVAISAHAVNTSVVSMVYMVFLGLSVATNIRVGNHLGANEPARARMTSFVGIGLVGFLGAVLAWGIFWWRHAIAELFVNDTETIAMAGHVIMVWAPFEISEAFNCAIQGIYRGAGKQSQAVRTNAFSYYVVGVPLAYLLALKAGWGVGGLWIGIGIGVSVSFTALWLMMRRWDWHQLAVDAEHRTAE</sequence>
<dbReference type="EMBL" id="JAKCXM010000162">
    <property type="protein sequence ID" value="KAJ0400122.1"/>
    <property type="molecule type" value="Genomic_DNA"/>
</dbReference>
<evidence type="ECO:0000259" key="7">
    <source>
        <dbReference type="PROSITE" id="PS50086"/>
    </source>
</evidence>
<feature type="transmembrane region" description="Helical" evidence="6">
    <location>
        <begin position="899"/>
        <end position="919"/>
    </location>
</feature>
<dbReference type="GO" id="GO:0016020">
    <property type="term" value="C:membrane"/>
    <property type="evidence" value="ECO:0007669"/>
    <property type="project" value="UniProtKB-SubCell"/>
</dbReference>
<keyword evidence="5 6" id="KW-0472">Membrane</keyword>
<name>A0AAD5M0P1_PYTIN</name>
<feature type="transmembrane region" description="Helical" evidence="6">
    <location>
        <begin position="786"/>
        <end position="806"/>
    </location>
</feature>
<keyword evidence="4 6" id="KW-1133">Transmembrane helix</keyword>
<dbReference type="SUPFAM" id="SSF47923">
    <property type="entry name" value="Ypt/Rab-GAP domain of gyp1p"/>
    <property type="match status" value="2"/>
</dbReference>
<evidence type="ECO:0000313" key="9">
    <source>
        <dbReference type="Proteomes" id="UP001209570"/>
    </source>
</evidence>
<evidence type="ECO:0000256" key="6">
    <source>
        <dbReference type="SAM" id="Phobius"/>
    </source>
</evidence>
<dbReference type="AlphaFoldDB" id="A0AAD5M0P1"/>
<feature type="transmembrane region" description="Helical" evidence="6">
    <location>
        <begin position="940"/>
        <end position="961"/>
    </location>
</feature>
<evidence type="ECO:0000256" key="3">
    <source>
        <dbReference type="ARBA" id="ARBA00022692"/>
    </source>
</evidence>
<evidence type="ECO:0000256" key="4">
    <source>
        <dbReference type="ARBA" id="ARBA00022989"/>
    </source>
</evidence>
<dbReference type="Pfam" id="PF01554">
    <property type="entry name" value="MatE"/>
    <property type="match status" value="2"/>
</dbReference>
<keyword evidence="3 6" id="KW-0812">Transmembrane</keyword>
<dbReference type="GO" id="GO:1990961">
    <property type="term" value="P:xenobiotic detoxification by transmembrane export across the plasma membrane"/>
    <property type="evidence" value="ECO:0007669"/>
    <property type="project" value="InterPro"/>
</dbReference>
<evidence type="ECO:0000256" key="2">
    <source>
        <dbReference type="ARBA" id="ARBA00010199"/>
    </source>
</evidence>
<reference evidence="8" key="1">
    <citation type="submission" date="2021-12" db="EMBL/GenBank/DDBJ databases">
        <title>Prjna785345.</title>
        <authorList>
            <person name="Rujirawat T."/>
            <person name="Krajaejun T."/>
        </authorList>
    </citation>
    <scope>NUCLEOTIDE SEQUENCE</scope>
    <source>
        <strain evidence="8">Pi057C3</strain>
    </source>
</reference>
<accession>A0AAD5M0P1</accession>
<dbReference type="Gene3D" id="1.10.472.80">
    <property type="entry name" value="Ypt/Rab-GAP domain of gyp1p, domain 3"/>
    <property type="match status" value="1"/>
</dbReference>
<feature type="transmembrane region" description="Helical" evidence="6">
    <location>
        <begin position="1015"/>
        <end position="1033"/>
    </location>
</feature>
<feature type="transmembrane region" description="Helical" evidence="6">
    <location>
        <begin position="981"/>
        <end position="1003"/>
    </location>
</feature>
<evidence type="ECO:0000256" key="1">
    <source>
        <dbReference type="ARBA" id="ARBA00004141"/>
    </source>
</evidence>
<dbReference type="Proteomes" id="UP001209570">
    <property type="component" value="Unassembled WGS sequence"/>
</dbReference>
<dbReference type="InterPro" id="IPR000195">
    <property type="entry name" value="Rab-GAP-TBC_dom"/>
</dbReference>
<comment type="similarity">
    <text evidence="2">Belongs to the multi antimicrobial extrusion (MATE) (TC 2.A.66.1) family.</text>
</comment>
<dbReference type="GO" id="GO:0042910">
    <property type="term" value="F:xenobiotic transmembrane transporter activity"/>
    <property type="evidence" value="ECO:0007669"/>
    <property type="project" value="InterPro"/>
</dbReference>
<dbReference type="InterPro" id="IPR035969">
    <property type="entry name" value="Rab-GAP_TBC_sf"/>
</dbReference>
<feature type="transmembrane region" description="Helical" evidence="6">
    <location>
        <begin position="858"/>
        <end position="879"/>
    </location>
</feature>
<feature type="transmembrane region" description="Helical" evidence="6">
    <location>
        <begin position="818"/>
        <end position="837"/>
    </location>
</feature>